<evidence type="ECO:0000256" key="6">
    <source>
        <dbReference type="RuleBase" id="RU004396"/>
    </source>
</evidence>
<dbReference type="PANTHER" id="PTHR11504:SF0">
    <property type="entry name" value="CYTOCHROME C OXIDASE SUBUNIT"/>
    <property type="match status" value="1"/>
</dbReference>
<proteinExistence type="inferred from homology"/>
<evidence type="ECO:0000256" key="3">
    <source>
        <dbReference type="ARBA" id="ARBA00022946"/>
    </source>
</evidence>
<dbReference type="EMBL" id="KB933004">
    <property type="protein sequence ID" value="EOO01347.1"/>
    <property type="molecule type" value="Genomic_DNA"/>
</dbReference>
<dbReference type="GO" id="GO:0097250">
    <property type="term" value="P:mitochondrial respirasome assembly"/>
    <property type="evidence" value="ECO:0007669"/>
    <property type="project" value="EnsemblFungi"/>
</dbReference>
<dbReference type="PANTHER" id="PTHR11504">
    <property type="entry name" value="CYTOCHROME C OXIDASE POLYPEPTIDE VIA"/>
    <property type="match status" value="1"/>
</dbReference>
<dbReference type="GO" id="GO:0030234">
    <property type="term" value="F:enzyme regulator activity"/>
    <property type="evidence" value="ECO:0007669"/>
    <property type="project" value="EnsemblFungi"/>
</dbReference>
<accession>R8BPU1</accession>
<dbReference type="InterPro" id="IPR036418">
    <property type="entry name" value="Cyt_c_oxidase_su6a_sf"/>
</dbReference>
<dbReference type="GeneID" id="19323480"/>
<evidence type="ECO:0000256" key="5">
    <source>
        <dbReference type="ARBA" id="ARBA00023136"/>
    </source>
</evidence>
<dbReference type="AlphaFoldDB" id="R8BPU1"/>
<dbReference type="GO" id="GO:0004129">
    <property type="term" value="F:cytochrome-c oxidase activity"/>
    <property type="evidence" value="ECO:0007669"/>
    <property type="project" value="EnsemblFungi"/>
</dbReference>
<dbReference type="GO" id="GO:0045277">
    <property type="term" value="C:respiratory chain complex IV"/>
    <property type="evidence" value="ECO:0007669"/>
    <property type="project" value="EnsemblFungi"/>
</dbReference>
<dbReference type="KEGG" id="tmn:UCRPA7_3159"/>
<evidence type="ECO:0000313" key="8">
    <source>
        <dbReference type="Proteomes" id="UP000014074"/>
    </source>
</evidence>
<comment type="subcellular location">
    <subcellularLocation>
        <location evidence="1">Mitochondrion inner membrane</location>
    </subcellularLocation>
</comment>
<sequence>MRAAPRFASQLRSPAVRSALQRRLMSSPAAGSSTENAFVRERKAVKEHAASTTGAGVIPCLILAGANAYYLWNEHWDHWSHLPPLEERVEYPYQNIRVRNFPWGDGDKTLFWNKNVNYHNKDKAT</sequence>
<gene>
    <name evidence="7" type="ORF">UCRPA7_3159</name>
</gene>
<dbReference type="SUPFAM" id="SSF81411">
    <property type="entry name" value="Mitochondrial cytochrome c oxidase subunit VIa"/>
    <property type="match status" value="1"/>
</dbReference>
<dbReference type="Proteomes" id="UP000014074">
    <property type="component" value="Unassembled WGS sequence"/>
</dbReference>
<dbReference type="GO" id="GO:0005743">
    <property type="term" value="C:mitochondrial inner membrane"/>
    <property type="evidence" value="ECO:0007669"/>
    <property type="project" value="UniProtKB-SubCell"/>
</dbReference>
<keyword evidence="2" id="KW-0999">Mitochondrion inner membrane</keyword>
<evidence type="ECO:0000256" key="2">
    <source>
        <dbReference type="ARBA" id="ARBA00022792"/>
    </source>
</evidence>
<dbReference type="OrthoDB" id="5947505at2759"/>
<dbReference type="HOGENOM" id="CLU_122515_0_0_1"/>
<comment type="similarity">
    <text evidence="6">Belongs to the cytochrome c oxidase subunit 6A family.</text>
</comment>
<dbReference type="Gene3D" id="4.10.95.10">
    <property type="entry name" value="Cytochrome c oxidase, subunit VIa"/>
    <property type="match status" value="1"/>
</dbReference>
<organism evidence="7 8">
    <name type="scientific">Phaeoacremonium minimum (strain UCR-PA7)</name>
    <name type="common">Esca disease fungus</name>
    <name type="synonym">Togninia minima</name>
    <dbReference type="NCBI Taxonomy" id="1286976"/>
    <lineage>
        <taxon>Eukaryota</taxon>
        <taxon>Fungi</taxon>
        <taxon>Dikarya</taxon>
        <taxon>Ascomycota</taxon>
        <taxon>Pezizomycotina</taxon>
        <taxon>Sordariomycetes</taxon>
        <taxon>Sordariomycetidae</taxon>
        <taxon>Togniniales</taxon>
        <taxon>Togniniaceae</taxon>
        <taxon>Phaeoacremonium</taxon>
    </lineage>
</organism>
<keyword evidence="5" id="KW-0472">Membrane</keyword>
<dbReference type="RefSeq" id="XP_007913913.1">
    <property type="nucleotide sequence ID" value="XM_007915722.1"/>
</dbReference>
<evidence type="ECO:0000313" key="7">
    <source>
        <dbReference type="EMBL" id="EOO01347.1"/>
    </source>
</evidence>
<keyword evidence="8" id="KW-1185">Reference proteome</keyword>
<evidence type="ECO:0000256" key="4">
    <source>
        <dbReference type="ARBA" id="ARBA00023128"/>
    </source>
</evidence>
<dbReference type="GO" id="GO:0006123">
    <property type="term" value="P:mitochondrial electron transport, cytochrome c to oxygen"/>
    <property type="evidence" value="ECO:0007669"/>
    <property type="project" value="TreeGrafter"/>
</dbReference>
<keyword evidence="3" id="KW-0809">Transit peptide</keyword>
<name>R8BPU1_PHAM7</name>
<keyword evidence="4" id="KW-0496">Mitochondrion</keyword>
<dbReference type="eggNOG" id="KOG3469">
    <property type="taxonomic scope" value="Eukaryota"/>
</dbReference>
<dbReference type="InterPro" id="IPR001349">
    <property type="entry name" value="Cyt_c_oxidase_su6a"/>
</dbReference>
<protein>
    <submittedName>
        <fullName evidence="7">Putative cytochrome c oxidase subunit protein</fullName>
    </submittedName>
</protein>
<reference evidence="8" key="1">
    <citation type="journal article" date="2013" name="Genome Announc.">
        <title>Draft genome sequence of the ascomycete Phaeoacremonium aleophilum strain UCR-PA7, a causal agent of the esca disease complex in grapevines.</title>
        <authorList>
            <person name="Blanco-Ulate B."/>
            <person name="Rolshausen P."/>
            <person name="Cantu D."/>
        </authorList>
    </citation>
    <scope>NUCLEOTIDE SEQUENCE [LARGE SCALE GENOMIC DNA]</scope>
    <source>
        <strain evidence="8">UCR-PA7</strain>
    </source>
</reference>
<evidence type="ECO:0000256" key="1">
    <source>
        <dbReference type="ARBA" id="ARBA00004273"/>
    </source>
</evidence>
<dbReference type="Pfam" id="PF02046">
    <property type="entry name" value="COX6A"/>
    <property type="match status" value="1"/>
</dbReference>